<sequence length="265" mass="30891">MPTKVVTLPRGNSPANKRERERELNREREKHKNITANSAPEVPKFTFLRRHGWTPAPEGPPPVLELKFMSNAPTLSADDMSRMAKAANDATTKAAALLVQYGDLKDQKLRDEIEAARVTVFLQDRLLETELRVRHLEREAGVLKQEHEEALQRQQETTKTALLKMAEERQQEMMGKEREIEKLKKELAEVRNRRVEEEERLKTFEEISKKNEEMEREMVRKEVEAYETLNAARTEMEAELQRRLEEGLQKNLSSAREKMSTEMKV</sequence>
<feature type="compositionally biased region" description="Basic and acidic residues" evidence="1">
    <location>
        <begin position="16"/>
        <end position="32"/>
    </location>
</feature>
<feature type="non-terminal residue" evidence="2">
    <location>
        <position position="265"/>
    </location>
</feature>
<accession>A0A0G4HTX5</accession>
<evidence type="ECO:0000313" key="2">
    <source>
        <dbReference type="EMBL" id="CEM47775.1"/>
    </source>
</evidence>
<protein>
    <submittedName>
        <fullName evidence="2">Uncharacterized protein</fullName>
    </submittedName>
</protein>
<reference evidence="2" key="1">
    <citation type="submission" date="2014-11" db="EMBL/GenBank/DDBJ databases">
        <authorList>
            <person name="Otto D Thomas"/>
            <person name="Naeem Raeece"/>
        </authorList>
    </citation>
    <scope>NUCLEOTIDE SEQUENCE</scope>
</reference>
<dbReference type="EMBL" id="CDMZ01003835">
    <property type="protein sequence ID" value="CEM47775.1"/>
    <property type="molecule type" value="Genomic_DNA"/>
</dbReference>
<organism evidence="2">
    <name type="scientific">Chromera velia CCMP2878</name>
    <dbReference type="NCBI Taxonomy" id="1169474"/>
    <lineage>
        <taxon>Eukaryota</taxon>
        <taxon>Sar</taxon>
        <taxon>Alveolata</taxon>
        <taxon>Colpodellida</taxon>
        <taxon>Chromeraceae</taxon>
        <taxon>Chromera</taxon>
    </lineage>
</organism>
<feature type="region of interest" description="Disordered" evidence="1">
    <location>
        <begin position="245"/>
        <end position="265"/>
    </location>
</feature>
<evidence type="ECO:0000256" key="1">
    <source>
        <dbReference type="SAM" id="MobiDB-lite"/>
    </source>
</evidence>
<name>A0A0G4HTX5_9ALVE</name>
<proteinExistence type="predicted"/>
<feature type="compositionally biased region" description="Basic and acidic residues" evidence="1">
    <location>
        <begin position="255"/>
        <end position="265"/>
    </location>
</feature>
<dbReference type="AlphaFoldDB" id="A0A0G4HTX5"/>
<feature type="region of interest" description="Disordered" evidence="1">
    <location>
        <begin position="1"/>
        <end position="41"/>
    </location>
</feature>
<gene>
    <name evidence="2" type="ORF">Cvel_31530</name>
</gene>